<dbReference type="GO" id="GO:0005694">
    <property type="term" value="C:chromosome"/>
    <property type="evidence" value="ECO:0007669"/>
    <property type="project" value="InterPro"/>
</dbReference>
<dbReference type="FunFam" id="3.30.565.10:FF:000002">
    <property type="entry name" value="DNA gyrase subunit B"/>
    <property type="match status" value="1"/>
</dbReference>
<dbReference type="EC" id="5.6.2.2" evidence="10"/>
<dbReference type="GO" id="GO:0003677">
    <property type="term" value="F:DNA binding"/>
    <property type="evidence" value="ECO:0007669"/>
    <property type="project" value="UniProtKB-KW"/>
</dbReference>
<dbReference type="PRINTS" id="PR01159">
    <property type="entry name" value="DNAGYRASEB"/>
</dbReference>
<dbReference type="NCBIfam" id="TIGR01059">
    <property type="entry name" value="gyrB"/>
    <property type="match status" value="1"/>
</dbReference>
<dbReference type="Pfam" id="PF00986">
    <property type="entry name" value="DNA_gyraseB_C"/>
    <property type="match status" value="1"/>
</dbReference>
<dbReference type="PANTHER" id="PTHR45866:SF1">
    <property type="entry name" value="DNA GYRASE SUBUNIT B, MITOCHONDRIAL"/>
    <property type="match status" value="1"/>
</dbReference>
<dbReference type="InterPro" id="IPR034160">
    <property type="entry name" value="TOPRIM_GyrB"/>
</dbReference>
<evidence type="ECO:0000256" key="1">
    <source>
        <dbReference type="ARBA" id="ARBA00000185"/>
    </source>
</evidence>
<evidence type="ECO:0000259" key="11">
    <source>
        <dbReference type="PROSITE" id="PS50880"/>
    </source>
</evidence>
<evidence type="ECO:0000256" key="7">
    <source>
        <dbReference type="ARBA" id="ARBA00023029"/>
    </source>
</evidence>
<dbReference type="PROSITE" id="PS00177">
    <property type="entry name" value="TOPOISOMERASE_II"/>
    <property type="match status" value="1"/>
</dbReference>
<dbReference type="SUPFAM" id="SSF54211">
    <property type="entry name" value="Ribosomal protein S5 domain 2-like"/>
    <property type="match status" value="1"/>
</dbReference>
<keyword evidence="9 10" id="KW-0413">Isomerase</keyword>
<sequence>MIDENEYSEYDANSIKVLHGLEAVRKRPGMYIGSTGSAGLHHLVSEIVDNSIDEVMGGFCDWIRVELSPNSVVIVEDNGRGIPVDEHPEEHKSALEVVMTDLHAGAKFSQAIYKTSGGLHGVGASVVNALSEWLDVFVKRNGHVYHQKYERGIPVTPVEVVGDAEGTGTKTIFKPDGTIFHVLDFDARIVENRLMELAFLNPKVTIEFIDSREEPNYRKILHFEGGIKEYANYLVKGSKKFLEDPITISDKLEGVTVECAFNYTDEYDETIEAFVNNINTVEGGTHVNAFHTSLTKVFNDFARKINVLKKADENYKSSDIREGLVAVLSVKVPEPQFEGQTKAKLGNEEVGTIVNTVIQERLAELLEIDQKALKKILERISLAAEARLASKRARELVRRKNALENTSLPGKLADCTMMGTANSELFIVEGDSAGGSAKQGRDRNIQAILPIRGKILNVEKAGMEKLLKNEQVNDIIIALGTNIGEDFDLSKLRYEKVVIMTDADVDGAHIRTLLLTLFYRYMRPLIDNGKIYAAMPPLYRISYGTNITYVYSDEDLKVITDKLHAESKNYELQRYKGLGEMNPSQLWETTMNPAERKMLKIELEDAEYANNIFQILMGNDVESRRDFITRHALTVTNLDI</sequence>
<dbReference type="SMART" id="SM00387">
    <property type="entry name" value="HATPase_c"/>
    <property type="match status" value="1"/>
</dbReference>
<dbReference type="PRINTS" id="PR00418">
    <property type="entry name" value="TPI2FAMILY"/>
</dbReference>
<reference evidence="12" key="1">
    <citation type="journal article" date="2020" name="mSystems">
        <title>Genome- and Community-Level Interaction Insights into Carbon Utilization and Element Cycling Functions of Hydrothermarchaeota in Hydrothermal Sediment.</title>
        <authorList>
            <person name="Zhou Z."/>
            <person name="Liu Y."/>
            <person name="Xu W."/>
            <person name="Pan J."/>
            <person name="Luo Z.H."/>
            <person name="Li M."/>
        </authorList>
    </citation>
    <scope>NUCLEOTIDE SEQUENCE [LARGE SCALE GENOMIC DNA]</scope>
    <source>
        <strain evidence="12">SpSt-966</strain>
    </source>
</reference>
<dbReference type="InterPro" id="IPR000565">
    <property type="entry name" value="Topo_IIA_B"/>
</dbReference>
<dbReference type="SMART" id="SM00433">
    <property type="entry name" value="TOP2c"/>
    <property type="match status" value="1"/>
</dbReference>
<gene>
    <name evidence="10 12" type="primary">gyrB</name>
    <name evidence="12" type="ORF">ENX73_04790</name>
</gene>
<dbReference type="InterPro" id="IPR014721">
    <property type="entry name" value="Ribsml_uS5_D2-typ_fold_subgr"/>
</dbReference>
<name>A0A7V3VSW8_9BACT</name>
<feature type="binding site" evidence="10">
    <location>
        <position position="429"/>
    </location>
    <ligand>
        <name>Mg(2+)</name>
        <dbReference type="ChEBI" id="CHEBI:18420"/>
        <label>1</label>
        <note>catalytic</note>
    </ligand>
</feature>
<keyword evidence="6 10" id="KW-0460">Magnesium</keyword>
<comment type="catalytic activity">
    <reaction evidence="1 10">
        <text>ATP-dependent breakage, passage and rejoining of double-stranded DNA.</text>
        <dbReference type="EC" id="5.6.2.2"/>
    </reaction>
</comment>
<comment type="subunit">
    <text evidence="10">Heterotetramer, composed of two GyrA and two GyrB chains. In the heterotetramer, GyrA contains the active site tyrosine that forms a transient covalent intermediate with DNA, while GyrB binds cofactors and catalyzes ATP hydrolysis.</text>
</comment>
<organism evidence="12">
    <name type="scientific">Mesoaciditoga lauensis</name>
    <dbReference type="NCBI Taxonomy" id="1495039"/>
    <lineage>
        <taxon>Bacteria</taxon>
        <taxon>Thermotogati</taxon>
        <taxon>Thermotogota</taxon>
        <taxon>Thermotogae</taxon>
        <taxon>Mesoaciditogales</taxon>
        <taxon>Mesoaciditogaceae</taxon>
        <taxon>Mesoaciditoga</taxon>
    </lineage>
</organism>
<dbReference type="NCBIfam" id="NF011501">
    <property type="entry name" value="PRK14939.1"/>
    <property type="match status" value="1"/>
</dbReference>
<dbReference type="InterPro" id="IPR001241">
    <property type="entry name" value="Topo_IIA"/>
</dbReference>
<feature type="binding site" evidence="10">
    <location>
        <position position="502"/>
    </location>
    <ligand>
        <name>Mg(2+)</name>
        <dbReference type="ChEBI" id="CHEBI:18420"/>
        <label>2</label>
    </ligand>
</feature>
<evidence type="ECO:0000256" key="2">
    <source>
        <dbReference type="ARBA" id="ARBA00010708"/>
    </source>
</evidence>
<comment type="function">
    <text evidence="10">A type II topoisomerase that negatively supercoils closed circular double-stranded (ds) DNA in an ATP-dependent manner to modulate DNA topology and maintain chromosomes in an underwound state. Negative supercoiling favors strand separation, and DNA replication, transcription, recombination and repair, all of which involve strand separation. Also able to catalyze the interconversion of other topological isomers of dsDNA rings, including catenanes and knotted rings. Type II topoisomerases break and join 2 DNA strands simultaneously in an ATP-dependent manner.</text>
</comment>
<dbReference type="EMBL" id="DTPE01000193">
    <property type="protein sequence ID" value="HGE75423.1"/>
    <property type="molecule type" value="Genomic_DNA"/>
</dbReference>
<dbReference type="InterPro" id="IPR013506">
    <property type="entry name" value="Topo_IIA_bsu_dom2"/>
</dbReference>
<dbReference type="HAMAP" id="MF_01898">
    <property type="entry name" value="GyrB"/>
    <property type="match status" value="1"/>
</dbReference>
<evidence type="ECO:0000256" key="3">
    <source>
        <dbReference type="ARBA" id="ARBA00022723"/>
    </source>
</evidence>
<evidence type="ECO:0000313" key="12">
    <source>
        <dbReference type="EMBL" id="HGE75423.1"/>
    </source>
</evidence>
<dbReference type="PANTHER" id="PTHR45866">
    <property type="entry name" value="DNA GYRASE/TOPOISOMERASE SUBUNIT B"/>
    <property type="match status" value="1"/>
</dbReference>
<keyword evidence="3 10" id="KW-0479">Metal-binding</keyword>
<dbReference type="Pfam" id="PF01751">
    <property type="entry name" value="Toprim"/>
    <property type="match status" value="1"/>
</dbReference>
<keyword evidence="4 10" id="KW-0547">Nucleotide-binding</keyword>
<dbReference type="InterPro" id="IPR011557">
    <property type="entry name" value="GyrB"/>
</dbReference>
<keyword evidence="7 10" id="KW-0799">Topoisomerase</keyword>
<feature type="domain" description="Toprim" evidence="11">
    <location>
        <begin position="423"/>
        <end position="537"/>
    </location>
</feature>
<dbReference type="Gene3D" id="3.40.50.670">
    <property type="match status" value="1"/>
</dbReference>
<dbReference type="InterPro" id="IPR013760">
    <property type="entry name" value="Topo_IIA-like_dom_sf"/>
</dbReference>
<dbReference type="Gene3D" id="3.30.230.10">
    <property type="match status" value="1"/>
</dbReference>
<evidence type="ECO:0000256" key="6">
    <source>
        <dbReference type="ARBA" id="ARBA00022842"/>
    </source>
</evidence>
<dbReference type="CDD" id="cd00822">
    <property type="entry name" value="TopoII_Trans_DNA_gyrase"/>
    <property type="match status" value="1"/>
</dbReference>
<dbReference type="InterPro" id="IPR006171">
    <property type="entry name" value="TOPRIM_dom"/>
</dbReference>
<dbReference type="GO" id="GO:0006265">
    <property type="term" value="P:DNA topological change"/>
    <property type="evidence" value="ECO:0007669"/>
    <property type="project" value="UniProtKB-UniRule"/>
</dbReference>
<dbReference type="InterPro" id="IPR018522">
    <property type="entry name" value="TopoIIA_CS"/>
</dbReference>
<dbReference type="GO" id="GO:0046872">
    <property type="term" value="F:metal ion binding"/>
    <property type="evidence" value="ECO:0007669"/>
    <property type="project" value="UniProtKB-KW"/>
</dbReference>
<evidence type="ECO:0000256" key="9">
    <source>
        <dbReference type="ARBA" id="ARBA00023235"/>
    </source>
</evidence>
<feature type="site" description="Interaction with DNA" evidence="10">
    <location>
        <position position="454"/>
    </location>
</feature>
<dbReference type="Pfam" id="PF00204">
    <property type="entry name" value="DNA_gyraseB"/>
    <property type="match status" value="1"/>
</dbReference>
<comment type="subcellular location">
    <subcellularLocation>
        <location evidence="10">Cytoplasm</location>
    </subcellularLocation>
</comment>
<dbReference type="InterPro" id="IPR013759">
    <property type="entry name" value="Topo_IIA_B_C"/>
</dbReference>
<evidence type="ECO:0000256" key="4">
    <source>
        <dbReference type="ARBA" id="ARBA00022741"/>
    </source>
</evidence>
<dbReference type="Pfam" id="PF02518">
    <property type="entry name" value="HATPase_c"/>
    <property type="match status" value="1"/>
</dbReference>
<dbReference type="Gene3D" id="3.30.565.10">
    <property type="entry name" value="Histidine kinase-like ATPase, C-terminal domain"/>
    <property type="match status" value="1"/>
</dbReference>
<dbReference type="InterPro" id="IPR002288">
    <property type="entry name" value="DNA_gyrase_B_C"/>
</dbReference>
<proteinExistence type="inferred from homology"/>
<evidence type="ECO:0000256" key="10">
    <source>
        <dbReference type="HAMAP-Rule" id="MF_01898"/>
    </source>
</evidence>
<dbReference type="InterPro" id="IPR003594">
    <property type="entry name" value="HATPase_dom"/>
</dbReference>
<dbReference type="PROSITE" id="PS50880">
    <property type="entry name" value="TOPRIM"/>
    <property type="match status" value="1"/>
</dbReference>
<dbReference type="FunFam" id="3.40.50.670:FF:000002">
    <property type="entry name" value="DNA gyrase subunit B"/>
    <property type="match status" value="1"/>
</dbReference>
<comment type="miscellaneous">
    <text evidence="10">Few gyrases are as efficient as E.coli at forming negative supercoils. Not all organisms have 2 type II topoisomerases; in organisms with a single type II topoisomerase this enzyme also has to decatenate newly replicated chromosomes.</text>
</comment>
<keyword evidence="5 10" id="KW-0067">ATP-binding</keyword>
<dbReference type="GO" id="GO:0006261">
    <property type="term" value="P:DNA-templated DNA replication"/>
    <property type="evidence" value="ECO:0007669"/>
    <property type="project" value="UniProtKB-UniRule"/>
</dbReference>
<evidence type="ECO:0000256" key="8">
    <source>
        <dbReference type="ARBA" id="ARBA00023125"/>
    </source>
</evidence>
<comment type="cofactor">
    <cofactor evidence="10">
        <name>Mg(2+)</name>
        <dbReference type="ChEBI" id="CHEBI:18420"/>
    </cofactor>
    <cofactor evidence="10">
        <name>Mn(2+)</name>
        <dbReference type="ChEBI" id="CHEBI:29035"/>
    </cofactor>
    <cofactor evidence="10">
        <name>Ca(2+)</name>
        <dbReference type="ChEBI" id="CHEBI:29108"/>
    </cofactor>
    <text evidence="10">Binds two Mg(2+) per subunit. The magnesium ions form salt bridges with both the protein and the DNA. Can also accept other divalent metal cations, such as Mn(2+) or Ca(2+).</text>
</comment>
<dbReference type="SUPFAM" id="SSF56719">
    <property type="entry name" value="Type II DNA topoisomerase"/>
    <property type="match status" value="1"/>
</dbReference>
<dbReference type="GO" id="GO:0005737">
    <property type="term" value="C:cytoplasm"/>
    <property type="evidence" value="ECO:0007669"/>
    <property type="project" value="UniProtKB-SubCell"/>
</dbReference>
<dbReference type="GO" id="GO:0034335">
    <property type="term" value="F:DNA negative supercoiling activity"/>
    <property type="evidence" value="ECO:0007669"/>
    <property type="project" value="UniProtKB-ARBA"/>
</dbReference>
<keyword evidence="10" id="KW-0963">Cytoplasm</keyword>
<keyword evidence="8" id="KW-0238">DNA-binding</keyword>
<dbReference type="GO" id="GO:0005524">
    <property type="term" value="F:ATP binding"/>
    <property type="evidence" value="ECO:0007669"/>
    <property type="project" value="UniProtKB-UniRule"/>
</dbReference>
<dbReference type="AlphaFoldDB" id="A0A7V3VSW8"/>
<dbReference type="InterPro" id="IPR020568">
    <property type="entry name" value="Ribosomal_Su5_D2-typ_SF"/>
</dbReference>
<dbReference type="NCBIfam" id="NF004189">
    <property type="entry name" value="PRK05644.1"/>
    <property type="match status" value="1"/>
</dbReference>
<dbReference type="CDD" id="cd03366">
    <property type="entry name" value="TOPRIM_TopoIIA_GyrB"/>
    <property type="match status" value="1"/>
</dbReference>
<protein>
    <recommendedName>
        <fullName evidence="10">DNA gyrase subunit B</fullName>
        <ecNumber evidence="10">5.6.2.2</ecNumber>
    </recommendedName>
</protein>
<comment type="similarity">
    <text evidence="2 10">Belongs to the type II topoisomerase GyrB family.</text>
</comment>
<dbReference type="CDD" id="cd16928">
    <property type="entry name" value="HATPase_GyrB-like"/>
    <property type="match status" value="1"/>
</dbReference>
<comment type="caution">
    <text evidence="12">The sequence shown here is derived from an EMBL/GenBank/DDBJ whole genome shotgun (WGS) entry which is preliminary data.</text>
</comment>
<dbReference type="FunFam" id="3.30.230.10:FF:000005">
    <property type="entry name" value="DNA gyrase subunit B"/>
    <property type="match status" value="1"/>
</dbReference>
<accession>A0A7V3VSW8</accession>
<dbReference type="InterPro" id="IPR036890">
    <property type="entry name" value="HATPase_C_sf"/>
</dbReference>
<feature type="binding site" evidence="10">
    <location>
        <position position="504"/>
    </location>
    <ligand>
        <name>Mg(2+)</name>
        <dbReference type="ChEBI" id="CHEBI:18420"/>
        <label>2</label>
    </ligand>
</feature>
<feature type="site" description="Interaction with DNA" evidence="10">
    <location>
        <position position="457"/>
    </location>
</feature>
<dbReference type="SUPFAM" id="SSF55874">
    <property type="entry name" value="ATPase domain of HSP90 chaperone/DNA topoisomerase II/histidine kinase"/>
    <property type="match status" value="1"/>
</dbReference>
<feature type="binding site" evidence="10">
    <location>
        <position position="502"/>
    </location>
    <ligand>
        <name>Mg(2+)</name>
        <dbReference type="ChEBI" id="CHEBI:18420"/>
        <label>1</label>
        <note>catalytic</note>
    </ligand>
</feature>
<evidence type="ECO:0000256" key="5">
    <source>
        <dbReference type="ARBA" id="ARBA00022840"/>
    </source>
</evidence>